<evidence type="ECO:0000313" key="2">
    <source>
        <dbReference type="Proteomes" id="UP000694892"/>
    </source>
</evidence>
<name>A0A974D5N2_XENLA</name>
<proteinExistence type="predicted"/>
<dbReference type="Proteomes" id="UP000694892">
    <property type="component" value="Chromosome 4L"/>
</dbReference>
<dbReference type="EMBL" id="CM004472">
    <property type="protein sequence ID" value="OCT84756.1"/>
    <property type="molecule type" value="Genomic_DNA"/>
</dbReference>
<dbReference type="AlphaFoldDB" id="A0A974D5N2"/>
<sequence length="85" mass="9750">MLSFSFFAISCIEKDRGSLSKMHQKHFEREKQNTVFINKTARAVTFNILSNDCQIFVFFHGNIVFQIRSTSVSQMCPTDLQGALL</sequence>
<evidence type="ECO:0000313" key="1">
    <source>
        <dbReference type="EMBL" id="OCT84756.1"/>
    </source>
</evidence>
<reference evidence="2" key="1">
    <citation type="journal article" date="2016" name="Nature">
        <title>Genome evolution in the allotetraploid frog Xenopus laevis.</title>
        <authorList>
            <person name="Session A.M."/>
            <person name="Uno Y."/>
            <person name="Kwon T."/>
            <person name="Chapman J.A."/>
            <person name="Toyoda A."/>
            <person name="Takahashi S."/>
            <person name="Fukui A."/>
            <person name="Hikosaka A."/>
            <person name="Suzuki A."/>
            <person name="Kondo M."/>
            <person name="van Heeringen S.J."/>
            <person name="Quigley I."/>
            <person name="Heinz S."/>
            <person name="Ogino H."/>
            <person name="Ochi H."/>
            <person name="Hellsten U."/>
            <person name="Lyons J.B."/>
            <person name="Simakov O."/>
            <person name="Putnam N."/>
            <person name="Stites J."/>
            <person name="Kuroki Y."/>
            <person name="Tanaka T."/>
            <person name="Michiue T."/>
            <person name="Watanabe M."/>
            <person name="Bogdanovic O."/>
            <person name="Lister R."/>
            <person name="Georgiou G."/>
            <person name="Paranjpe S.S."/>
            <person name="van Kruijsbergen I."/>
            <person name="Shu S."/>
            <person name="Carlson J."/>
            <person name="Kinoshita T."/>
            <person name="Ohta Y."/>
            <person name="Mawaribuchi S."/>
            <person name="Jenkins J."/>
            <person name="Grimwood J."/>
            <person name="Schmutz J."/>
            <person name="Mitros T."/>
            <person name="Mozaffari S.V."/>
            <person name="Suzuki Y."/>
            <person name="Haramoto Y."/>
            <person name="Yamamoto T.S."/>
            <person name="Takagi C."/>
            <person name="Heald R."/>
            <person name="Miller K."/>
            <person name="Haudenschild C."/>
            <person name="Kitzman J."/>
            <person name="Nakayama T."/>
            <person name="Izutsu Y."/>
            <person name="Robert J."/>
            <person name="Fortriede J."/>
            <person name="Burns K."/>
            <person name="Lotay V."/>
            <person name="Karimi K."/>
            <person name="Yasuoka Y."/>
            <person name="Dichmann D.S."/>
            <person name="Flajnik M.F."/>
            <person name="Houston D.W."/>
            <person name="Shendure J."/>
            <person name="DuPasquier L."/>
            <person name="Vize P.D."/>
            <person name="Zorn A.M."/>
            <person name="Ito M."/>
            <person name="Marcotte E.M."/>
            <person name="Wallingford J.B."/>
            <person name="Ito Y."/>
            <person name="Asashima M."/>
            <person name="Ueno N."/>
            <person name="Matsuda Y."/>
            <person name="Veenstra G.J."/>
            <person name="Fujiyama A."/>
            <person name="Harland R.M."/>
            <person name="Taira M."/>
            <person name="Rokhsar D.S."/>
        </authorList>
    </citation>
    <scope>NUCLEOTIDE SEQUENCE [LARGE SCALE GENOMIC DNA]</scope>
    <source>
        <strain evidence="2">J</strain>
    </source>
</reference>
<accession>A0A974D5N2</accession>
<protein>
    <submittedName>
        <fullName evidence="1">Uncharacterized protein</fullName>
    </submittedName>
</protein>
<organism evidence="1 2">
    <name type="scientific">Xenopus laevis</name>
    <name type="common">African clawed frog</name>
    <dbReference type="NCBI Taxonomy" id="8355"/>
    <lineage>
        <taxon>Eukaryota</taxon>
        <taxon>Metazoa</taxon>
        <taxon>Chordata</taxon>
        <taxon>Craniata</taxon>
        <taxon>Vertebrata</taxon>
        <taxon>Euteleostomi</taxon>
        <taxon>Amphibia</taxon>
        <taxon>Batrachia</taxon>
        <taxon>Anura</taxon>
        <taxon>Pipoidea</taxon>
        <taxon>Pipidae</taxon>
        <taxon>Xenopodinae</taxon>
        <taxon>Xenopus</taxon>
        <taxon>Xenopus</taxon>
    </lineage>
</organism>
<gene>
    <name evidence="1" type="ORF">XELAEV_18022912mg</name>
</gene>